<comment type="similarity">
    <text evidence="1">Belongs to the ABC transporter superfamily.</text>
</comment>
<dbReference type="PROSITE" id="PS00211">
    <property type="entry name" value="ABC_TRANSPORTER_1"/>
    <property type="match status" value="1"/>
</dbReference>
<dbReference type="InterPro" id="IPR003593">
    <property type="entry name" value="AAA+_ATPase"/>
</dbReference>
<dbReference type="InterPro" id="IPR027417">
    <property type="entry name" value="P-loop_NTPase"/>
</dbReference>
<evidence type="ECO:0000256" key="1">
    <source>
        <dbReference type="ARBA" id="ARBA00005417"/>
    </source>
</evidence>
<evidence type="ECO:0000256" key="3">
    <source>
        <dbReference type="ARBA" id="ARBA00022475"/>
    </source>
</evidence>
<dbReference type="Proteomes" id="UP000430564">
    <property type="component" value="Unassembled WGS sequence"/>
</dbReference>
<dbReference type="OrthoDB" id="5296765at2"/>
<dbReference type="AlphaFoldDB" id="A0A6I1ERP7"/>
<dbReference type="GO" id="GO:0005524">
    <property type="term" value="F:ATP binding"/>
    <property type="evidence" value="ECO:0007669"/>
    <property type="project" value="UniProtKB-KW"/>
</dbReference>
<dbReference type="RefSeq" id="WP_152158537.1">
    <property type="nucleotide sequence ID" value="NZ_WEHX01000047.1"/>
</dbReference>
<keyword evidence="4" id="KW-0547">Nucleotide-binding</keyword>
<dbReference type="Gene3D" id="3.40.50.300">
    <property type="entry name" value="P-loop containing nucleotide triphosphate hydrolases"/>
    <property type="match status" value="1"/>
</dbReference>
<gene>
    <name evidence="7" type="ORF">GBM95_07515</name>
</gene>
<evidence type="ECO:0000256" key="4">
    <source>
        <dbReference type="ARBA" id="ARBA00022741"/>
    </source>
</evidence>
<keyword evidence="2" id="KW-0813">Transport</keyword>
<protein>
    <submittedName>
        <fullName evidence="7">ABC transporter ATP-binding protein</fullName>
    </submittedName>
</protein>
<dbReference type="PANTHER" id="PTHR42734">
    <property type="entry name" value="METAL TRANSPORT SYSTEM ATP-BINDING PROTEIN TM_0124-RELATED"/>
    <property type="match status" value="1"/>
</dbReference>
<accession>A0A6I1ERP7</accession>
<dbReference type="SUPFAM" id="SSF52540">
    <property type="entry name" value="P-loop containing nucleoside triphosphate hydrolases"/>
    <property type="match status" value="1"/>
</dbReference>
<dbReference type="Pfam" id="PF00005">
    <property type="entry name" value="ABC_tran"/>
    <property type="match status" value="1"/>
</dbReference>
<sequence>MTKTAARPLLTLRNLAFGRGEALSAPISLEVSPGKILTILGSNGRGKTTLLDTIASILHPLSGDICRYARIGFVPQQFSTTLAYSVLDIVLMGRAREIGTFELPKPEDEAAAMKALRRLGLEDLADRDFRRLSGGQQQLVVIARELAGGAELLLLDEPTATLDLKRQETVLSLMESLAARGTGIIFTTHEPLHAGLVADDALLMLPGEKSLYGSADKILTPENLFEAYGVRIDAVAGKGAGRLISDFEIRRGNLPQP</sequence>
<dbReference type="GO" id="GO:0016887">
    <property type="term" value="F:ATP hydrolysis activity"/>
    <property type="evidence" value="ECO:0007669"/>
    <property type="project" value="InterPro"/>
</dbReference>
<dbReference type="SMART" id="SM00382">
    <property type="entry name" value="AAA"/>
    <property type="match status" value="1"/>
</dbReference>
<reference evidence="7 8" key="1">
    <citation type="submission" date="2019-10" db="EMBL/GenBank/DDBJ databases">
        <title>Genome diversity of Sutterella seckii.</title>
        <authorList>
            <person name="Chaplin A.V."/>
            <person name="Sokolova S.R."/>
            <person name="Mosin K.A."/>
            <person name="Ivanova E.L."/>
            <person name="Kochetkova T.O."/>
            <person name="Goltsov A.Y."/>
            <person name="Trofimov D.Y."/>
            <person name="Efimov B.A."/>
        </authorList>
    </citation>
    <scope>NUCLEOTIDE SEQUENCE [LARGE SCALE GENOMIC DNA]</scope>
    <source>
        <strain evidence="7 8">ASD393</strain>
    </source>
</reference>
<feature type="domain" description="ABC transporter" evidence="6">
    <location>
        <begin position="10"/>
        <end position="231"/>
    </location>
</feature>
<evidence type="ECO:0000313" key="7">
    <source>
        <dbReference type="EMBL" id="KAB7658302.1"/>
    </source>
</evidence>
<organism evidence="7 8">
    <name type="scientific">Sutterella seckii</name>
    <dbReference type="NCBI Taxonomy" id="1944635"/>
    <lineage>
        <taxon>Bacteria</taxon>
        <taxon>Pseudomonadati</taxon>
        <taxon>Pseudomonadota</taxon>
        <taxon>Betaproteobacteria</taxon>
        <taxon>Burkholderiales</taxon>
        <taxon>Sutterellaceae</taxon>
        <taxon>Sutterella</taxon>
    </lineage>
</organism>
<evidence type="ECO:0000256" key="2">
    <source>
        <dbReference type="ARBA" id="ARBA00022448"/>
    </source>
</evidence>
<dbReference type="EMBL" id="WEHX01000047">
    <property type="protein sequence ID" value="KAB7658302.1"/>
    <property type="molecule type" value="Genomic_DNA"/>
</dbReference>
<dbReference type="InterPro" id="IPR050153">
    <property type="entry name" value="Metal_Ion_Import_ABC"/>
</dbReference>
<evidence type="ECO:0000313" key="8">
    <source>
        <dbReference type="Proteomes" id="UP000430564"/>
    </source>
</evidence>
<proteinExistence type="inferred from homology"/>
<comment type="caution">
    <text evidence="7">The sequence shown here is derived from an EMBL/GenBank/DDBJ whole genome shotgun (WGS) entry which is preliminary data.</text>
</comment>
<dbReference type="InterPro" id="IPR003439">
    <property type="entry name" value="ABC_transporter-like_ATP-bd"/>
</dbReference>
<name>A0A6I1ERP7_9BURK</name>
<keyword evidence="3" id="KW-1003">Cell membrane</keyword>
<dbReference type="InterPro" id="IPR017871">
    <property type="entry name" value="ABC_transporter-like_CS"/>
</dbReference>
<dbReference type="PROSITE" id="PS50893">
    <property type="entry name" value="ABC_TRANSPORTER_2"/>
    <property type="match status" value="1"/>
</dbReference>
<keyword evidence="3" id="KW-0472">Membrane</keyword>
<evidence type="ECO:0000259" key="6">
    <source>
        <dbReference type="PROSITE" id="PS50893"/>
    </source>
</evidence>
<evidence type="ECO:0000256" key="5">
    <source>
        <dbReference type="ARBA" id="ARBA00022840"/>
    </source>
</evidence>
<dbReference type="PANTHER" id="PTHR42734:SF6">
    <property type="entry name" value="MOLYBDATE IMPORT ATP-BINDING PROTEIN MOLC"/>
    <property type="match status" value="1"/>
</dbReference>
<keyword evidence="5 7" id="KW-0067">ATP-binding</keyword>